<dbReference type="RefSeq" id="XP_013395529.1">
    <property type="nucleotide sequence ID" value="XM_013540075.1"/>
</dbReference>
<protein>
    <submittedName>
        <fullName evidence="4 5">Uncharacterized protein LOC106162705</fullName>
    </submittedName>
</protein>
<dbReference type="RefSeq" id="XP_013395534.1">
    <property type="nucleotide sequence ID" value="XM_013540080.1"/>
</dbReference>
<accession>A0A1S3IBI2</accession>
<dbReference type="KEGG" id="lak:106162705"/>
<dbReference type="RefSeq" id="XP_013395530.1">
    <property type="nucleotide sequence ID" value="XM_013540076.1"/>
</dbReference>
<evidence type="ECO:0000313" key="9">
    <source>
        <dbReference type="RefSeq" id="XP_013395532.1"/>
    </source>
</evidence>
<evidence type="ECO:0000313" key="7">
    <source>
        <dbReference type="RefSeq" id="XP_013395530.1"/>
    </source>
</evidence>
<dbReference type="RefSeq" id="XP_013395531.1">
    <property type="nucleotide sequence ID" value="XM_013540077.1"/>
</dbReference>
<keyword evidence="2" id="KW-0812">Transmembrane</keyword>
<evidence type="ECO:0000313" key="10">
    <source>
        <dbReference type="RefSeq" id="XP_013395533.1"/>
    </source>
</evidence>
<evidence type="ECO:0000313" key="5">
    <source>
        <dbReference type="RefSeq" id="XP_013395528.1"/>
    </source>
</evidence>
<dbReference type="RefSeq" id="XP_013395528.1">
    <property type="nucleotide sequence ID" value="XM_013540074.2"/>
</dbReference>
<dbReference type="RefSeq" id="XP_013395526.1">
    <property type="nucleotide sequence ID" value="XM_013540072.1"/>
</dbReference>
<feature type="compositionally biased region" description="Polar residues" evidence="1">
    <location>
        <begin position="119"/>
        <end position="128"/>
    </location>
</feature>
<dbReference type="RefSeq" id="XP_013395532.1">
    <property type="nucleotide sequence ID" value="XM_013540078.1"/>
</dbReference>
<dbReference type="RefSeq" id="XP_013395533.1">
    <property type="nucleotide sequence ID" value="XM_013540079.2"/>
</dbReference>
<evidence type="ECO:0000313" key="6">
    <source>
        <dbReference type="RefSeq" id="XP_013395529.1"/>
    </source>
</evidence>
<evidence type="ECO:0000313" key="4">
    <source>
        <dbReference type="RefSeq" id="XP_013395526.1"/>
    </source>
</evidence>
<reference evidence="4 5" key="1">
    <citation type="submission" date="2025-04" db="UniProtKB">
        <authorList>
            <consortium name="RefSeq"/>
        </authorList>
    </citation>
    <scope>IDENTIFICATION</scope>
    <source>
        <tissue evidence="4 5">Gonads</tissue>
    </source>
</reference>
<evidence type="ECO:0000313" key="11">
    <source>
        <dbReference type="RefSeq" id="XP_013395534.1"/>
    </source>
</evidence>
<evidence type="ECO:0000313" key="8">
    <source>
        <dbReference type="RefSeq" id="XP_013395531.1"/>
    </source>
</evidence>
<organism evidence="3 5">
    <name type="scientific">Lingula anatina</name>
    <name type="common">Brachiopod</name>
    <name type="synonym">Lingula unguis</name>
    <dbReference type="NCBI Taxonomy" id="7574"/>
    <lineage>
        <taxon>Eukaryota</taxon>
        <taxon>Metazoa</taxon>
        <taxon>Spiralia</taxon>
        <taxon>Lophotrochozoa</taxon>
        <taxon>Brachiopoda</taxon>
        <taxon>Linguliformea</taxon>
        <taxon>Lingulata</taxon>
        <taxon>Lingulida</taxon>
        <taxon>Linguloidea</taxon>
        <taxon>Lingulidae</taxon>
        <taxon>Lingula</taxon>
    </lineage>
</organism>
<proteinExistence type="predicted"/>
<evidence type="ECO:0000256" key="1">
    <source>
        <dbReference type="SAM" id="MobiDB-lite"/>
    </source>
</evidence>
<evidence type="ECO:0000256" key="2">
    <source>
        <dbReference type="SAM" id="Phobius"/>
    </source>
</evidence>
<keyword evidence="2" id="KW-1133">Transmembrane helix</keyword>
<feature type="transmembrane region" description="Helical" evidence="2">
    <location>
        <begin position="6"/>
        <end position="32"/>
    </location>
</feature>
<sequence length="264" mass="29424">MTYINLQLFYVGVLAPAILTVLLFIGFLICWFKCKFGDKLKEKLPQACHKVGIQTWSAENTATISSLSVQSLPRSSNLGPRYDFKAVDHTDCISCSSRDAYITLITESTKRQQKQQQQGINDKSMSHNTASSSVTTATSPSYVNQTYFINTVTSREHSIPVDEPIETDDNSEENHVLYQAALDTIRKGVPVDRPISPLDDRDSMDAERADNQANAAVVAIDEEIKYNQAINLYASENSDSFDLLFHQKKSPQAAIHESHGIEES</sequence>
<dbReference type="AlphaFoldDB" id="A0A1S3IBI2"/>
<gene>
    <name evidence="4 5 6 7 8 9 10 11" type="primary">LOC106162705</name>
</gene>
<keyword evidence="3" id="KW-1185">Reference proteome</keyword>
<name>A0A1S3IBI2_LINAN</name>
<keyword evidence="2" id="KW-0472">Membrane</keyword>
<dbReference type="Proteomes" id="UP000085678">
    <property type="component" value="Unplaced"/>
</dbReference>
<feature type="region of interest" description="Disordered" evidence="1">
    <location>
        <begin position="112"/>
        <end position="137"/>
    </location>
</feature>
<dbReference type="GeneID" id="106162705"/>
<evidence type="ECO:0000313" key="3">
    <source>
        <dbReference type="Proteomes" id="UP000085678"/>
    </source>
</evidence>